<dbReference type="RefSeq" id="WP_151002192.1">
    <property type="nucleotide sequence ID" value="NZ_BPQY01000154.1"/>
</dbReference>
<dbReference type="Proteomes" id="UP000474159">
    <property type="component" value="Unassembled WGS sequence"/>
</dbReference>
<protein>
    <recommendedName>
        <fullName evidence="2">protein-glutamate methylesterase</fullName>
        <ecNumber evidence="2">3.1.1.61</ecNumber>
    </recommendedName>
</protein>
<organism evidence="6 7">
    <name type="scientific">Methylobacterium soli</name>
    <dbReference type="NCBI Taxonomy" id="553447"/>
    <lineage>
        <taxon>Bacteria</taxon>
        <taxon>Pseudomonadati</taxon>
        <taxon>Pseudomonadota</taxon>
        <taxon>Alphaproteobacteria</taxon>
        <taxon>Hyphomicrobiales</taxon>
        <taxon>Methylobacteriaceae</taxon>
        <taxon>Methylobacterium</taxon>
    </lineage>
</organism>
<evidence type="ECO:0000256" key="4">
    <source>
        <dbReference type="PROSITE-ProRule" id="PRU00050"/>
    </source>
</evidence>
<dbReference type="SUPFAM" id="SSF52738">
    <property type="entry name" value="Methylesterase CheB, C-terminal domain"/>
    <property type="match status" value="1"/>
</dbReference>
<dbReference type="PROSITE" id="PS50122">
    <property type="entry name" value="CHEB"/>
    <property type="match status" value="1"/>
</dbReference>
<dbReference type="Pfam" id="PF01339">
    <property type="entry name" value="CheB_methylest"/>
    <property type="match status" value="1"/>
</dbReference>
<dbReference type="AlphaFoldDB" id="A0A6L3STH3"/>
<dbReference type="GO" id="GO:0000156">
    <property type="term" value="F:phosphorelay response regulator activity"/>
    <property type="evidence" value="ECO:0007669"/>
    <property type="project" value="InterPro"/>
</dbReference>
<evidence type="ECO:0000256" key="1">
    <source>
        <dbReference type="ARBA" id="ARBA00022801"/>
    </source>
</evidence>
<keyword evidence="4" id="KW-0145">Chemotaxis</keyword>
<name>A0A6L3STH3_9HYPH</name>
<evidence type="ECO:0000313" key="6">
    <source>
        <dbReference type="EMBL" id="KAB1076907.1"/>
    </source>
</evidence>
<sequence>MANRDIIVIGGSTGSIEVLRTICGGLSPDLPAAILVVVHLAPESGNRLASILDAAGPLPAATARDGEPIERGRIYVAPADQHMLVLGGAIALRRGPRENLFRPAVDPLFRSAALSHGARVIGLVLSGQLNDGAAGLVSVKACGGSALVQDPAEARAPEMPRSALQAVEVDRYAPAAELAALLGAMAASAPGPARPVPQDLHLEVNIAADGELDSERLRDFAEPVPLTCPDCGGVLSQTKGSGPLRFRCQIGHAFTGQALDTRQESAVDEALRVALRIVEERVELLRRLCEKTAETGLAARYASRADEYRAHAQTIRRAIVAAVMPDAEPADL</sequence>
<evidence type="ECO:0000259" key="5">
    <source>
        <dbReference type="PROSITE" id="PS50122"/>
    </source>
</evidence>
<dbReference type="GO" id="GO:0008984">
    <property type="term" value="F:protein-glutamate methylesterase activity"/>
    <property type="evidence" value="ECO:0007669"/>
    <property type="project" value="UniProtKB-EC"/>
</dbReference>
<dbReference type="Gene3D" id="3.40.50.180">
    <property type="entry name" value="Methylesterase CheB, C-terminal domain"/>
    <property type="match status" value="1"/>
</dbReference>
<evidence type="ECO:0000256" key="2">
    <source>
        <dbReference type="ARBA" id="ARBA00039140"/>
    </source>
</evidence>
<dbReference type="EMBL" id="VZZK01000025">
    <property type="protein sequence ID" value="KAB1076907.1"/>
    <property type="molecule type" value="Genomic_DNA"/>
</dbReference>
<reference evidence="6 7" key="1">
    <citation type="submission" date="2019-09" db="EMBL/GenBank/DDBJ databases">
        <title>YIM 48816 draft genome.</title>
        <authorList>
            <person name="Jiang L."/>
        </authorList>
    </citation>
    <scope>NUCLEOTIDE SEQUENCE [LARGE SCALE GENOMIC DNA]</scope>
    <source>
        <strain evidence="6 7">YIM 48816</strain>
    </source>
</reference>
<comment type="catalytic activity">
    <reaction evidence="3">
        <text>[protein]-L-glutamate 5-O-methyl ester + H2O = L-glutamyl-[protein] + methanol + H(+)</text>
        <dbReference type="Rhea" id="RHEA:23236"/>
        <dbReference type="Rhea" id="RHEA-COMP:10208"/>
        <dbReference type="Rhea" id="RHEA-COMP:10311"/>
        <dbReference type="ChEBI" id="CHEBI:15377"/>
        <dbReference type="ChEBI" id="CHEBI:15378"/>
        <dbReference type="ChEBI" id="CHEBI:17790"/>
        <dbReference type="ChEBI" id="CHEBI:29973"/>
        <dbReference type="ChEBI" id="CHEBI:82795"/>
        <dbReference type="EC" id="3.1.1.61"/>
    </reaction>
</comment>
<comment type="caution">
    <text evidence="6">The sequence shown here is derived from an EMBL/GenBank/DDBJ whole genome shotgun (WGS) entry which is preliminary data.</text>
</comment>
<dbReference type="PANTHER" id="PTHR42872">
    <property type="entry name" value="PROTEIN-GLUTAMATE METHYLESTERASE/PROTEIN-GLUTAMINE GLUTAMINASE"/>
    <property type="match status" value="1"/>
</dbReference>
<dbReference type="InterPro" id="IPR035909">
    <property type="entry name" value="CheB_C"/>
</dbReference>
<gene>
    <name evidence="6" type="ORF">F6X53_20845</name>
</gene>
<feature type="domain" description="CheB-type methylesterase" evidence="5">
    <location>
        <begin position="1"/>
        <end position="189"/>
    </location>
</feature>
<dbReference type="InterPro" id="IPR000673">
    <property type="entry name" value="Sig_transdc_resp-reg_Me-estase"/>
</dbReference>
<keyword evidence="1 4" id="KW-0378">Hydrolase</keyword>
<keyword evidence="7" id="KW-1185">Reference proteome</keyword>
<proteinExistence type="predicted"/>
<dbReference type="EC" id="3.1.1.61" evidence="2"/>
<dbReference type="OrthoDB" id="9791760at2"/>
<dbReference type="CDD" id="cd16433">
    <property type="entry name" value="CheB"/>
    <property type="match status" value="1"/>
</dbReference>
<dbReference type="PANTHER" id="PTHR42872:SF6">
    <property type="entry name" value="PROTEIN-GLUTAMATE METHYLESTERASE_PROTEIN-GLUTAMINE GLUTAMINASE"/>
    <property type="match status" value="1"/>
</dbReference>
<feature type="active site" evidence="4">
    <location>
        <position position="39"/>
    </location>
</feature>
<dbReference type="PIRSF" id="PIRSF036461">
    <property type="entry name" value="Chmtx_methlestr"/>
    <property type="match status" value="1"/>
</dbReference>
<dbReference type="GO" id="GO:0005737">
    <property type="term" value="C:cytoplasm"/>
    <property type="evidence" value="ECO:0007669"/>
    <property type="project" value="InterPro"/>
</dbReference>
<feature type="active site" evidence="4">
    <location>
        <position position="12"/>
    </location>
</feature>
<evidence type="ECO:0000313" key="7">
    <source>
        <dbReference type="Proteomes" id="UP000474159"/>
    </source>
</evidence>
<dbReference type="GO" id="GO:0006935">
    <property type="term" value="P:chemotaxis"/>
    <property type="evidence" value="ECO:0007669"/>
    <property type="project" value="UniProtKB-UniRule"/>
</dbReference>
<accession>A0A6L3STH3</accession>
<feature type="active site" evidence="4">
    <location>
        <position position="131"/>
    </location>
</feature>
<dbReference type="InterPro" id="IPR011247">
    <property type="entry name" value="Chemotax_prot-Glu_Me-esterase"/>
</dbReference>
<evidence type="ECO:0000256" key="3">
    <source>
        <dbReference type="ARBA" id="ARBA00048267"/>
    </source>
</evidence>